<evidence type="ECO:0008006" key="3">
    <source>
        <dbReference type="Google" id="ProtNLM"/>
    </source>
</evidence>
<dbReference type="Proteomes" id="UP001055336">
    <property type="component" value="Chromosome"/>
</dbReference>
<dbReference type="SUPFAM" id="SSF56601">
    <property type="entry name" value="beta-lactamase/transpeptidase-like"/>
    <property type="match status" value="1"/>
</dbReference>
<sequence>MSTCPDSRSRRRLWLIAGAAALATAVLSAGVIVGRHLGAHRAVSPPTGLIAEFAQLEPTLHAVAGVEVSAAGAGHTPIRLGQWQSGPAWSTIKVPMAIAALREKRPPLVTGAMTAAITESDNAAAESVWASLGDPVTAAHKVDDVLRQAGDPTVVQSQKVRPEFSASGQTEWALADQVRFLSVALCDSANDPIFALMGRIQADQRWGLGSIPGSRFKGGWGPTETGGYLVRQMGVIAGSNGMVAIALAARPDSGRFEDGTAALTEMAGWLTAHLSALPAGRCNR</sequence>
<keyword evidence="2" id="KW-1185">Reference proteome</keyword>
<gene>
    <name evidence="1" type="ORF">MKK62_08250</name>
</gene>
<name>A0ABY3VRK6_9MYCO</name>
<dbReference type="Gene3D" id="3.40.710.10">
    <property type="entry name" value="DD-peptidase/beta-lactamase superfamily"/>
    <property type="match status" value="1"/>
</dbReference>
<dbReference type="EMBL" id="CP092488">
    <property type="protein sequence ID" value="UMB71233.1"/>
    <property type="molecule type" value="Genomic_DNA"/>
</dbReference>
<organism evidence="1 2">
    <name type="scientific">Mycobacterium paraterrae</name>
    <dbReference type="NCBI Taxonomy" id="577492"/>
    <lineage>
        <taxon>Bacteria</taxon>
        <taxon>Bacillati</taxon>
        <taxon>Actinomycetota</taxon>
        <taxon>Actinomycetes</taxon>
        <taxon>Mycobacteriales</taxon>
        <taxon>Mycobacteriaceae</taxon>
        <taxon>Mycobacterium</taxon>
    </lineage>
</organism>
<reference evidence="1" key="1">
    <citation type="submission" date="2022-08" db="EMBL/GenBank/DDBJ databases">
        <title>Whole genome sequencing of non-tuberculosis mycobacteria type-strains.</title>
        <authorList>
            <person name="Igarashi Y."/>
            <person name="Osugi A."/>
            <person name="Mitarai S."/>
        </authorList>
    </citation>
    <scope>NUCLEOTIDE SEQUENCE</scope>
    <source>
        <strain evidence="1">DSM 45127</strain>
    </source>
</reference>
<accession>A0ABY3VRK6</accession>
<dbReference type="RefSeq" id="WP_240262985.1">
    <property type="nucleotide sequence ID" value="NZ_CP092488.2"/>
</dbReference>
<protein>
    <recommendedName>
        <fullName evidence="3">Serine hydrolase</fullName>
    </recommendedName>
</protein>
<evidence type="ECO:0000313" key="2">
    <source>
        <dbReference type="Proteomes" id="UP001055336"/>
    </source>
</evidence>
<dbReference type="InterPro" id="IPR012338">
    <property type="entry name" value="Beta-lactam/transpept-like"/>
</dbReference>
<proteinExistence type="predicted"/>
<evidence type="ECO:0000313" key="1">
    <source>
        <dbReference type="EMBL" id="UMB71233.1"/>
    </source>
</evidence>